<accession>A0AAJ7X172</accession>
<proteinExistence type="predicted"/>
<organism evidence="3 4">
    <name type="scientific">Petromyzon marinus</name>
    <name type="common">Sea lamprey</name>
    <dbReference type="NCBI Taxonomy" id="7757"/>
    <lineage>
        <taxon>Eukaryota</taxon>
        <taxon>Metazoa</taxon>
        <taxon>Chordata</taxon>
        <taxon>Craniata</taxon>
        <taxon>Vertebrata</taxon>
        <taxon>Cyclostomata</taxon>
        <taxon>Hyperoartia</taxon>
        <taxon>Petromyzontiformes</taxon>
        <taxon>Petromyzontidae</taxon>
        <taxon>Petromyzon</taxon>
    </lineage>
</organism>
<feature type="region of interest" description="Disordered" evidence="2">
    <location>
        <begin position="1"/>
        <end position="45"/>
    </location>
</feature>
<dbReference type="InterPro" id="IPR038826">
    <property type="entry name" value="CCDC178"/>
</dbReference>
<feature type="compositionally biased region" description="Basic and acidic residues" evidence="2">
    <location>
        <begin position="535"/>
        <end position="553"/>
    </location>
</feature>
<dbReference type="RefSeq" id="XP_032817297.1">
    <property type="nucleotide sequence ID" value="XM_032961406.1"/>
</dbReference>
<dbReference type="CTD" id="374864"/>
<dbReference type="PANTHER" id="PTHR35088">
    <property type="entry name" value="COILED-COIL DOMAIN-CONTAINING PROTEIN 178"/>
    <property type="match status" value="1"/>
</dbReference>
<protein>
    <submittedName>
        <fullName evidence="4">Rootletin-like</fullName>
    </submittedName>
</protein>
<evidence type="ECO:0000256" key="2">
    <source>
        <dbReference type="SAM" id="MobiDB-lite"/>
    </source>
</evidence>
<evidence type="ECO:0000313" key="4">
    <source>
        <dbReference type="RefSeq" id="XP_032817297.1"/>
    </source>
</evidence>
<keyword evidence="1" id="KW-0175">Coiled coil</keyword>
<sequence length="878" mass="98968">MPDTEHSALTTRWAGHQQTAGEPERGLHTDPQPEAVQEALPEPEPSPLAKRVLQLIQHLQIKTSKNISCDSPRPIMPRRNREGEQHNVLDQMDLRVEGKEMYAKGDGAGTEPCGHAHLRLDEAAALLSSMERELRRLEHSLEQQSRRCRRLGLSVEQLVLASLRDAPADVQKEHDRSAPELCELLPRLQQAEREARARRDAVARAADRGGRFRDELEAVRRQCPLVEGKMRAEAAAVEDVRHSQAQASAVLSSVLAQLQKTEARHHAVCQDADRQRRCTSEETGALQQSLRELQTEVSQARSLFTAYDRKIAESKIKIEEIEKIHKAMQEQCKELNAEEAEQQMEVKKIENILRKQERKHNKLIQDCNVLQEQKQNLRLHLEMEIKALQSKEQVYTKQLHHLHEENKASALELKNLRGQATKSELATESVLTETQRFLGDVAKMAAQQEQLPVTLASVQAKRSRVEAALQQAEKVARMKEANLKNTVETMKRDLAREVKSKERAEAALDRGRAELQRSRAEVEGECRAAQARAAHAAERRLQMEGSTDSERQQHAHSQQMLESLQQQLGDVSLKKATMERELKEQTAGIEVALRAAKERRDEAVPQAQHMQETALVLREELARLRPSLLIFDKLRTNTEEALNHLQSETGELRGRCEDRRAVLTALRDELSACVARSRGSRTAHAALVASRARVLGDAEAELEAELRSNSTLACQYRELQEKHLETKARTAALCEQRLRLESAVQDHEQLQLLQARMQALLMRYLRHRGLCGQASLDELQAQSWNDAQQVVEIQGDVEEALKRVVEFLRAPDESRDSVERVFITAEHETSPAEGSNAESSTPLGTRDTTHADSIAVNSLSVPTLLQTNPDLIGHPVPL</sequence>
<feature type="compositionally biased region" description="Polar residues" evidence="2">
    <location>
        <begin position="832"/>
        <end position="843"/>
    </location>
</feature>
<feature type="region of interest" description="Disordered" evidence="2">
    <location>
        <begin position="825"/>
        <end position="848"/>
    </location>
</feature>
<dbReference type="Proteomes" id="UP001318040">
    <property type="component" value="Chromosome 27"/>
</dbReference>
<dbReference type="PANTHER" id="PTHR35088:SF1">
    <property type="entry name" value="COILED-COIL DOMAIN-CONTAINING PROTEIN 178"/>
    <property type="match status" value="1"/>
</dbReference>
<feature type="coiled-coil region" evidence="1">
    <location>
        <begin position="120"/>
        <end position="147"/>
    </location>
</feature>
<evidence type="ECO:0000256" key="1">
    <source>
        <dbReference type="SAM" id="Coils"/>
    </source>
</evidence>
<evidence type="ECO:0000313" key="3">
    <source>
        <dbReference type="Proteomes" id="UP001318040"/>
    </source>
</evidence>
<name>A0AAJ7X172_PETMA</name>
<dbReference type="AlphaFoldDB" id="A0AAJ7X172"/>
<dbReference type="KEGG" id="pmrn:116946482"/>
<feature type="coiled-coil region" evidence="1">
    <location>
        <begin position="455"/>
        <end position="532"/>
    </location>
</feature>
<keyword evidence="3" id="KW-1185">Reference proteome</keyword>
<feature type="region of interest" description="Disordered" evidence="2">
    <location>
        <begin position="533"/>
        <end position="561"/>
    </location>
</feature>
<reference evidence="4" key="1">
    <citation type="submission" date="2025-08" db="UniProtKB">
        <authorList>
            <consortium name="RefSeq"/>
        </authorList>
    </citation>
    <scope>IDENTIFICATION</scope>
    <source>
        <tissue evidence="4">Sperm</tissue>
    </source>
</reference>
<gene>
    <name evidence="4" type="primary">LOC116946482</name>
</gene>
<feature type="coiled-coil region" evidence="1">
    <location>
        <begin position="311"/>
        <end position="373"/>
    </location>
</feature>